<feature type="domain" description="NAD-dependent epimerase/dehydratase" evidence="1">
    <location>
        <begin position="2"/>
        <end position="235"/>
    </location>
</feature>
<evidence type="ECO:0000259" key="1">
    <source>
        <dbReference type="Pfam" id="PF01370"/>
    </source>
</evidence>
<dbReference type="InterPro" id="IPR001509">
    <property type="entry name" value="Epimerase_deHydtase"/>
</dbReference>
<accession>A0ABU2KHE5</accession>
<proteinExistence type="predicted"/>
<evidence type="ECO:0000313" key="2">
    <source>
        <dbReference type="EMBL" id="MDT0294126.1"/>
    </source>
</evidence>
<reference evidence="3" key="1">
    <citation type="submission" date="2023-07" db="EMBL/GenBank/DDBJ databases">
        <title>Isolating and identifying novel microbial strains from the Mariana Trench.</title>
        <authorList>
            <person name="Fu H."/>
        </authorList>
    </citation>
    <scope>NUCLEOTIDE SEQUENCE [LARGE SCALE GENOMIC DNA]</scope>
    <source>
        <strain evidence="3">T-y2</strain>
    </source>
</reference>
<evidence type="ECO:0000313" key="3">
    <source>
        <dbReference type="Proteomes" id="UP001182991"/>
    </source>
</evidence>
<dbReference type="InterPro" id="IPR051783">
    <property type="entry name" value="NAD(P)-dependent_oxidoreduct"/>
</dbReference>
<dbReference type="SUPFAM" id="SSF51735">
    <property type="entry name" value="NAD(P)-binding Rossmann-fold domains"/>
    <property type="match status" value="1"/>
</dbReference>
<dbReference type="RefSeq" id="WP_311401075.1">
    <property type="nucleotide sequence ID" value="NZ_JAVRBG010000004.1"/>
</dbReference>
<dbReference type="InterPro" id="IPR036291">
    <property type="entry name" value="NAD(P)-bd_dom_sf"/>
</dbReference>
<protein>
    <submittedName>
        <fullName evidence="2">NAD-dependent epimerase/dehydratase family protein</fullName>
    </submittedName>
</protein>
<dbReference type="Proteomes" id="UP001182991">
    <property type="component" value="Unassembled WGS sequence"/>
</dbReference>
<dbReference type="Gene3D" id="3.40.50.720">
    <property type="entry name" value="NAD(P)-binding Rossmann-like Domain"/>
    <property type="match status" value="1"/>
</dbReference>
<comment type="caution">
    <text evidence="2">The sequence shown here is derived from an EMBL/GenBank/DDBJ whole genome shotgun (WGS) entry which is preliminary data.</text>
</comment>
<dbReference type="PANTHER" id="PTHR48079">
    <property type="entry name" value="PROTEIN YEEZ"/>
    <property type="match status" value="1"/>
</dbReference>
<organism evidence="2 3">
    <name type="scientific">Mesonia ostreae</name>
    <dbReference type="NCBI Taxonomy" id="861110"/>
    <lineage>
        <taxon>Bacteria</taxon>
        <taxon>Pseudomonadati</taxon>
        <taxon>Bacteroidota</taxon>
        <taxon>Flavobacteriia</taxon>
        <taxon>Flavobacteriales</taxon>
        <taxon>Flavobacteriaceae</taxon>
        <taxon>Mesonia</taxon>
    </lineage>
</organism>
<dbReference type="EMBL" id="JAVRBG010000004">
    <property type="protein sequence ID" value="MDT0294126.1"/>
    <property type="molecule type" value="Genomic_DNA"/>
</dbReference>
<gene>
    <name evidence="2" type="ORF">RLT85_05720</name>
</gene>
<dbReference type="Pfam" id="PF01370">
    <property type="entry name" value="Epimerase"/>
    <property type="match status" value="1"/>
</dbReference>
<dbReference type="PANTHER" id="PTHR48079:SF6">
    <property type="entry name" value="NAD(P)-BINDING DOMAIN-CONTAINING PROTEIN-RELATED"/>
    <property type="match status" value="1"/>
</dbReference>
<name>A0ABU2KHE5_9FLAO</name>
<keyword evidence="3" id="KW-1185">Reference proteome</keyword>
<sequence>MILVSGATGLVGSHLLVQLLELDQPIRAMYRKEQKIAYTKKLLFSCYPKLTSAQWNRIEWVETHLENIPQLSDVFQGVQQVYHCAGYISYNPSDSEYKKLRKINIEGTANMVNLALSNSVKKFCYVSSIATLGSELKQKAINEESPRNHENKFDNYSITKFGGEMEVWRASQEGLNVVIVNPGVILGAGFWESGSGLLFSKVNKGLRYYIPLITGFVDVRDVAKAMILLMNSSVKQERFILVAESISFKEVLQHIANEIGVTPPKKRLQPWMVKIGWIFQWLGRIFFGTHQEITKLSIKAAFNTTIYSSAKIKKSLDFKFNSIEKTIARVGKSYAEKDI</sequence>